<evidence type="ECO:0000313" key="3">
    <source>
        <dbReference type="Proteomes" id="UP000053593"/>
    </source>
</evidence>
<evidence type="ECO:0000313" key="2">
    <source>
        <dbReference type="EMBL" id="KIK62328.1"/>
    </source>
</evidence>
<sequence length="144" mass="15384">MAADERRRLIQHLRAIILWPYSGSTAPPQLKTRRPAGSRTSPPVSASSSTGSPPSTAFPLRVAESSSNDSHARNITVEGKRSGKEYIDTGSRNDEISSTKKPNGIRTSIPLRPCLESSSLALKSTSYPPIASDSLFKIGYAAAS</sequence>
<gene>
    <name evidence="2" type="ORF">GYMLUDRAFT_242994</name>
</gene>
<dbReference type="AlphaFoldDB" id="A0A0D0D051"/>
<proteinExistence type="predicted"/>
<dbReference type="HOGENOM" id="CLU_1796678_0_0_1"/>
<feature type="compositionally biased region" description="Basic and acidic residues" evidence="1">
    <location>
        <begin position="78"/>
        <end position="98"/>
    </location>
</feature>
<feature type="region of interest" description="Disordered" evidence="1">
    <location>
        <begin position="22"/>
        <end position="110"/>
    </location>
</feature>
<reference evidence="2 3" key="1">
    <citation type="submission" date="2014-04" db="EMBL/GenBank/DDBJ databases">
        <title>Evolutionary Origins and Diversification of the Mycorrhizal Mutualists.</title>
        <authorList>
            <consortium name="DOE Joint Genome Institute"/>
            <consortium name="Mycorrhizal Genomics Consortium"/>
            <person name="Kohler A."/>
            <person name="Kuo A."/>
            <person name="Nagy L.G."/>
            <person name="Floudas D."/>
            <person name="Copeland A."/>
            <person name="Barry K.W."/>
            <person name="Cichocki N."/>
            <person name="Veneault-Fourrey C."/>
            <person name="LaButti K."/>
            <person name="Lindquist E.A."/>
            <person name="Lipzen A."/>
            <person name="Lundell T."/>
            <person name="Morin E."/>
            <person name="Murat C."/>
            <person name="Riley R."/>
            <person name="Ohm R."/>
            <person name="Sun H."/>
            <person name="Tunlid A."/>
            <person name="Henrissat B."/>
            <person name="Grigoriev I.V."/>
            <person name="Hibbett D.S."/>
            <person name="Martin F."/>
        </authorList>
    </citation>
    <scope>NUCLEOTIDE SEQUENCE [LARGE SCALE GENOMIC DNA]</scope>
    <source>
        <strain evidence="2 3">FD-317 M1</strain>
    </source>
</reference>
<name>A0A0D0D051_9AGAR</name>
<dbReference type="Proteomes" id="UP000053593">
    <property type="component" value="Unassembled WGS sequence"/>
</dbReference>
<protein>
    <submittedName>
        <fullName evidence="2">Uncharacterized protein</fullName>
    </submittedName>
</protein>
<feature type="compositionally biased region" description="Low complexity" evidence="1">
    <location>
        <begin position="38"/>
        <end position="55"/>
    </location>
</feature>
<accession>A0A0D0D051</accession>
<keyword evidence="3" id="KW-1185">Reference proteome</keyword>
<dbReference type="EMBL" id="KN834768">
    <property type="protein sequence ID" value="KIK62328.1"/>
    <property type="molecule type" value="Genomic_DNA"/>
</dbReference>
<organism evidence="2 3">
    <name type="scientific">Collybiopsis luxurians FD-317 M1</name>
    <dbReference type="NCBI Taxonomy" id="944289"/>
    <lineage>
        <taxon>Eukaryota</taxon>
        <taxon>Fungi</taxon>
        <taxon>Dikarya</taxon>
        <taxon>Basidiomycota</taxon>
        <taxon>Agaricomycotina</taxon>
        <taxon>Agaricomycetes</taxon>
        <taxon>Agaricomycetidae</taxon>
        <taxon>Agaricales</taxon>
        <taxon>Marasmiineae</taxon>
        <taxon>Omphalotaceae</taxon>
        <taxon>Collybiopsis</taxon>
        <taxon>Collybiopsis luxurians</taxon>
    </lineage>
</organism>
<evidence type="ECO:0000256" key="1">
    <source>
        <dbReference type="SAM" id="MobiDB-lite"/>
    </source>
</evidence>